<feature type="transmembrane region" description="Helical" evidence="8">
    <location>
        <begin position="55"/>
        <end position="77"/>
    </location>
</feature>
<dbReference type="NCBIfam" id="TIGR00805">
    <property type="entry name" value="oat"/>
    <property type="match status" value="1"/>
</dbReference>
<dbReference type="SUPFAM" id="SSF103473">
    <property type="entry name" value="MFS general substrate transporter"/>
    <property type="match status" value="1"/>
</dbReference>
<evidence type="ECO:0000256" key="5">
    <source>
        <dbReference type="ARBA" id="ARBA00022989"/>
    </source>
</evidence>
<sequence>MSANFEQPEANRKEKRRNDSDVTSSSLLEEDLGRCGWGKFTPDALQCCNSPKGFLVVYCFLVIVQGMLVNGFVNVSISTLEKRFGLNSSETGVVSTGYDIAFCVLTMFVTYFGARSHRPRMVAIGSFIMGLGAMVFWLPHFTTGNYEYADGFSDTCSPESDLKCSTTGNNLHDYLYVFILGQLLHGVGATPLYTLGLSFIEDSVAKESAPVYIGRLRIDFLRIDKGIGNAASIFGPVIGYGLGGVVLGIYVDIDSVDMSTINLTSSDPRWIGAWWIGIMISMACAWMLTLPLFAFPKEFPSTARYRAMRQSEVHNDGADKIASQENFANSFKDFPAALLMLFKNPTYLFTCLAGCTEAMLISGFTTFLPKIIENEFQQTAGTAAIVAGVISIPGGVVGHVAAGIIIKRFNLKTASILKFCVCCCVCVVVGAPVVLLYCRNMPVAGITYPYSNHVEAGGLLTSGCNNNCSCQEEFFIPVCGADNINYFTACHAGCLNSSYVENGTTYYTDCACIATNLTDPWEAREGSCDSNCNTLPAFLGVFFVVVMFTFMSSTPALVVTFRVVPASMRSFALGVQWLFIRALGSIPGPIMFGSIIDLTCILWQEKQCEGTRGNCWIYDSTNMATNVIIISIVCKIASIILFSLSCWFYKPPIQPDQKQTQEKSSGTANGAYEIESPIMKTLTNGKSNEADSGLNVKYDISLSTPSEDLVTEL</sequence>
<feature type="transmembrane region" description="Helical" evidence="8">
    <location>
        <begin position="582"/>
        <end position="604"/>
    </location>
</feature>
<feature type="transmembrane region" description="Helical" evidence="8">
    <location>
        <begin position="624"/>
        <end position="649"/>
    </location>
</feature>
<name>A0ABP0FDF7_CLALP</name>
<reference evidence="11 12" key="1">
    <citation type="submission" date="2024-02" db="EMBL/GenBank/DDBJ databases">
        <authorList>
            <person name="Daric V."/>
            <person name="Darras S."/>
        </authorList>
    </citation>
    <scope>NUCLEOTIDE SEQUENCE [LARGE SCALE GENOMIC DNA]</scope>
</reference>
<accession>A0ABP0FDF7</accession>
<organism evidence="11 12">
    <name type="scientific">Clavelina lepadiformis</name>
    <name type="common">Light-bulb sea squirt</name>
    <name type="synonym">Ascidia lepadiformis</name>
    <dbReference type="NCBI Taxonomy" id="159417"/>
    <lineage>
        <taxon>Eukaryota</taxon>
        <taxon>Metazoa</taxon>
        <taxon>Chordata</taxon>
        <taxon>Tunicata</taxon>
        <taxon>Ascidiacea</taxon>
        <taxon>Aplousobranchia</taxon>
        <taxon>Clavelinidae</taxon>
        <taxon>Clavelina</taxon>
    </lineage>
</organism>
<keyword evidence="6 8" id="KW-0472">Membrane</keyword>
<feature type="compositionally biased region" description="Basic and acidic residues" evidence="9">
    <location>
        <begin position="9"/>
        <end position="20"/>
    </location>
</feature>
<protein>
    <recommendedName>
        <fullName evidence="8">Solute carrier organic anion transporter family member</fullName>
    </recommendedName>
</protein>
<keyword evidence="8" id="KW-0813">Transport</keyword>
<dbReference type="PANTHER" id="PTHR11388">
    <property type="entry name" value="ORGANIC ANION TRANSPORTER"/>
    <property type="match status" value="1"/>
</dbReference>
<dbReference type="InterPro" id="IPR004156">
    <property type="entry name" value="OATP"/>
</dbReference>
<evidence type="ECO:0000256" key="3">
    <source>
        <dbReference type="ARBA" id="ARBA00022475"/>
    </source>
</evidence>
<dbReference type="Gene3D" id="1.20.1250.20">
    <property type="entry name" value="MFS general substrate transporter like domains"/>
    <property type="match status" value="1"/>
</dbReference>
<keyword evidence="5 8" id="KW-1133">Transmembrane helix</keyword>
<comment type="similarity">
    <text evidence="2 8">Belongs to the organo anion transporter (TC 2.A.60) family.</text>
</comment>
<evidence type="ECO:0000259" key="10">
    <source>
        <dbReference type="PROSITE" id="PS51465"/>
    </source>
</evidence>
<evidence type="ECO:0000313" key="11">
    <source>
        <dbReference type="EMBL" id="CAK8676888.1"/>
    </source>
</evidence>
<evidence type="ECO:0000256" key="4">
    <source>
        <dbReference type="ARBA" id="ARBA00022692"/>
    </source>
</evidence>
<comment type="caution">
    <text evidence="11">The sequence shown here is derived from an EMBL/GenBank/DDBJ whole genome shotgun (WGS) entry which is preliminary data.</text>
</comment>
<dbReference type="CDD" id="cd17403">
    <property type="entry name" value="MFS_SLCO4_OATP4"/>
    <property type="match status" value="1"/>
</dbReference>
<comment type="subcellular location">
    <subcellularLocation>
        <location evidence="1 8">Cell membrane</location>
        <topology evidence="1 8">Multi-pass membrane protein</topology>
    </subcellularLocation>
</comment>
<dbReference type="PANTHER" id="PTHR11388:SF160">
    <property type="entry name" value="SOLUTE CARRIER ORGANIC ANION TRANSPORTER FAMILY MEMBER"/>
    <property type="match status" value="1"/>
</dbReference>
<evidence type="ECO:0000256" key="9">
    <source>
        <dbReference type="SAM" id="MobiDB-lite"/>
    </source>
</evidence>
<evidence type="ECO:0000256" key="1">
    <source>
        <dbReference type="ARBA" id="ARBA00004651"/>
    </source>
</evidence>
<feature type="transmembrane region" description="Helical" evidence="8">
    <location>
        <begin position="175"/>
        <end position="200"/>
    </location>
</feature>
<feature type="domain" description="Kazal-like" evidence="10">
    <location>
        <begin position="458"/>
        <end position="514"/>
    </location>
</feature>
<feature type="transmembrane region" description="Helical" evidence="8">
    <location>
        <begin position="121"/>
        <end position="138"/>
    </location>
</feature>
<feature type="transmembrane region" description="Helical" evidence="8">
    <location>
        <begin position="380"/>
        <end position="404"/>
    </location>
</feature>
<keyword evidence="12" id="KW-1185">Reference proteome</keyword>
<feature type="transmembrane region" description="Helical" evidence="8">
    <location>
        <begin position="271"/>
        <end position="295"/>
    </location>
</feature>
<dbReference type="Pfam" id="PF03137">
    <property type="entry name" value="OATP"/>
    <property type="match status" value="1"/>
</dbReference>
<keyword evidence="8" id="KW-0406">Ion transport</keyword>
<dbReference type="PROSITE" id="PS51465">
    <property type="entry name" value="KAZAL_2"/>
    <property type="match status" value="1"/>
</dbReference>
<evidence type="ECO:0000256" key="7">
    <source>
        <dbReference type="ARBA" id="ARBA00023157"/>
    </source>
</evidence>
<keyword evidence="7" id="KW-1015">Disulfide bond</keyword>
<dbReference type="Pfam" id="PF07648">
    <property type="entry name" value="Kazal_2"/>
    <property type="match status" value="1"/>
</dbReference>
<feature type="transmembrane region" description="Helical" evidence="8">
    <location>
        <begin position="227"/>
        <end position="251"/>
    </location>
</feature>
<feature type="region of interest" description="Disordered" evidence="9">
    <location>
        <begin position="1"/>
        <end position="25"/>
    </location>
</feature>
<evidence type="ECO:0000256" key="8">
    <source>
        <dbReference type="RuleBase" id="RU362056"/>
    </source>
</evidence>
<evidence type="ECO:0000256" key="2">
    <source>
        <dbReference type="ARBA" id="ARBA00009657"/>
    </source>
</evidence>
<evidence type="ECO:0000256" key="6">
    <source>
        <dbReference type="ARBA" id="ARBA00023136"/>
    </source>
</evidence>
<keyword evidence="3" id="KW-1003">Cell membrane</keyword>
<dbReference type="EMBL" id="CAWYQH010000035">
    <property type="protein sequence ID" value="CAK8676888.1"/>
    <property type="molecule type" value="Genomic_DNA"/>
</dbReference>
<gene>
    <name evidence="11" type="ORF">CVLEPA_LOCUS6310</name>
</gene>
<evidence type="ECO:0000313" key="12">
    <source>
        <dbReference type="Proteomes" id="UP001642483"/>
    </source>
</evidence>
<keyword evidence="4 8" id="KW-0812">Transmembrane</keyword>
<dbReference type="InterPro" id="IPR002350">
    <property type="entry name" value="Kazal_dom"/>
</dbReference>
<dbReference type="SUPFAM" id="SSF100895">
    <property type="entry name" value="Kazal-type serine protease inhibitors"/>
    <property type="match status" value="1"/>
</dbReference>
<proteinExistence type="inferred from homology"/>
<dbReference type="InterPro" id="IPR036058">
    <property type="entry name" value="Kazal_dom_sf"/>
</dbReference>
<dbReference type="InterPro" id="IPR036259">
    <property type="entry name" value="MFS_trans_sf"/>
</dbReference>
<feature type="transmembrane region" description="Helical" evidence="8">
    <location>
        <begin position="537"/>
        <end position="561"/>
    </location>
</feature>
<feature type="transmembrane region" description="Helical" evidence="8">
    <location>
        <begin position="416"/>
        <end position="437"/>
    </location>
</feature>
<feature type="transmembrane region" description="Helical" evidence="8">
    <location>
        <begin position="347"/>
        <end position="368"/>
    </location>
</feature>
<feature type="transmembrane region" description="Helical" evidence="8">
    <location>
        <begin position="97"/>
        <end position="114"/>
    </location>
</feature>
<dbReference type="Proteomes" id="UP001642483">
    <property type="component" value="Unassembled WGS sequence"/>
</dbReference>